<keyword evidence="2" id="KW-1185">Reference proteome</keyword>
<comment type="caution">
    <text evidence="1">The sequence shown here is derived from an EMBL/GenBank/DDBJ whole genome shotgun (WGS) entry which is preliminary data.</text>
</comment>
<evidence type="ECO:0000313" key="1">
    <source>
        <dbReference type="EMBL" id="CAB5495495.1"/>
    </source>
</evidence>
<accession>A0ACA8ZMZ6</accession>
<proteinExistence type="predicted"/>
<dbReference type="EMBL" id="CAESAP020000065">
    <property type="protein sequence ID" value="CAB5495495.1"/>
    <property type="molecule type" value="Genomic_DNA"/>
</dbReference>
<gene>
    <name evidence="1" type="ORF">AZO1586R_256</name>
</gene>
<organism evidence="1 2">
    <name type="scientific">Bathymodiolus azoricus thioautotrophic gill symbiont</name>
    <dbReference type="NCBI Taxonomy" id="235205"/>
    <lineage>
        <taxon>Bacteria</taxon>
        <taxon>Pseudomonadati</taxon>
        <taxon>Pseudomonadota</taxon>
        <taxon>Gammaproteobacteria</taxon>
        <taxon>sulfur-oxidizing symbionts</taxon>
    </lineage>
</organism>
<dbReference type="Proteomes" id="UP000635628">
    <property type="component" value="Unassembled WGS sequence"/>
</dbReference>
<protein>
    <submittedName>
        <fullName evidence="1">Uncharacterized protein</fullName>
    </submittedName>
</protein>
<evidence type="ECO:0000313" key="2">
    <source>
        <dbReference type="Proteomes" id="UP000635628"/>
    </source>
</evidence>
<sequence length="237" mass="27425">MGRSVANDMASNSDWLIPAFNEMYRVLENNRYAVVFYGWNEVDKFVNAWRKAGFRIIGHFVFYKKYASNARTVKKHMEYRHECAYLLAKGYPQSCKVLPSVMGWNYTGNEFHPTQKPVDLLLKLINAFCPTGGIVLDPFMGSASTALACIQSEIFDYLGYELDNNYFNIAMSRINEKSNKLRQVVSQESPKHKVIKPHYKYNLQNKKPESKNRRLPPPANDDYFINRARKMQGVQNG</sequence>
<name>A0ACA8ZMZ6_9GAMM</name>
<reference evidence="1" key="1">
    <citation type="submission" date="2020-05" db="EMBL/GenBank/DDBJ databases">
        <authorList>
            <person name="Petersen J."/>
            <person name="Sayavedra L."/>
        </authorList>
    </citation>
    <scope>NUCLEOTIDE SEQUENCE</scope>
    <source>
        <strain evidence="1">B azoricus SOX Menez Gwen</strain>
    </source>
</reference>